<evidence type="ECO:0000313" key="2">
    <source>
        <dbReference type="Proteomes" id="UP000317839"/>
    </source>
</evidence>
<organism evidence="1 2">
    <name type="scientific">Aliikangiella marina</name>
    <dbReference type="NCBI Taxonomy" id="1712262"/>
    <lineage>
        <taxon>Bacteria</taxon>
        <taxon>Pseudomonadati</taxon>
        <taxon>Pseudomonadota</taxon>
        <taxon>Gammaproteobacteria</taxon>
        <taxon>Oceanospirillales</taxon>
        <taxon>Pleioneaceae</taxon>
        <taxon>Aliikangiella</taxon>
    </lineage>
</organism>
<evidence type="ECO:0000313" key="1">
    <source>
        <dbReference type="EMBL" id="TQV75008.1"/>
    </source>
</evidence>
<protein>
    <submittedName>
        <fullName evidence="1">Uncharacterized protein</fullName>
    </submittedName>
</protein>
<accession>A0A545TCR2</accession>
<dbReference type="Proteomes" id="UP000317839">
    <property type="component" value="Unassembled WGS sequence"/>
</dbReference>
<dbReference type="AlphaFoldDB" id="A0A545TCR2"/>
<dbReference type="EMBL" id="VIKR01000002">
    <property type="protein sequence ID" value="TQV75008.1"/>
    <property type="molecule type" value="Genomic_DNA"/>
</dbReference>
<comment type="caution">
    <text evidence="1">The sequence shown here is derived from an EMBL/GenBank/DDBJ whole genome shotgun (WGS) entry which is preliminary data.</text>
</comment>
<sequence>MDYIEPDDPVELNECSERFVVKDVRKNKQSLGNYGGLAINTEESTEEWLKNALSVHFRESLNVDVAGETSPSNQDWSINLKKSYVTTLAAKFSANVVLTVENKDKNFRKLFRGNSVTTNWAGKEHEMLESLNLALQNGLEKLEPEIRDICTL</sequence>
<keyword evidence="2" id="KW-1185">Reference proteome</keyword>
<reference evidence="1 2" key="1">
    <citation type="submission" date="2019-06" db="EMBL/GenBank/DDBJ databases">
        <title>Draft genome of Aliikangiella marina GYP-15.</title>
        <authorList>
            <person name="Wang G."/>
        </authorList>
    </citation>
    <scope>NUCLEOTIDE SEQUENCE [LARGE SCALE GENOMIC DNA]</scope>
    <source>
        <strain evidence="1 2">GYP-15</strain>
    </source>
</reference>
<gene>
    <name evidence="1" type="ORF">FLL45_08690</name>
</gene>
<dbReference type="RefSeq" id="WP_142941626.1">
    <property type="nucleotide sequence ID" value="NZ_VIKR01000002.1"/>
</dbReference>
<proteinExistence type="predicted"/>
<name>A0A545TCR2_9GAMM</name>